<accession>A0A4V0YGI2</accession>
<protein>
    <submittedName>
        <fullName evidence="1">DUF4192 family protein</fullName>
    </submittedName>
</protein>
<organism evidence="1 2">
    <name type="scientific">Xylanimonas protaetiae</name>
    <dbReference type="NCBI Taxonomy" id="2509457"/>
    <lineage>
        <taxon>Bacteria</taxon>
        <taxon>Bacillati</taxon>
        <taxon>Actinomycetota</taxon>
        <taxon>Actinomycetes</taxon>
        <taxon>Micrococcales</taxon>
        <taxon>Promicromonosporaceae</taxon>
        <taxon>Xylanimonas</taxon>
    </lineage>
</organism>
<gene>
    <name evidence="1" type="ORF">ET471_15740</name>
</gene>
<keyword evidence="2" id="KW-1185">Reference proteome</keyword>
<sequence>MTSTTAPAVPIVRVRDTRDLLSVVPYALGYRPAECLLVVCVRHGGGLGLVARTDLADLRRPAARDEVAGLVAARAAEDGTTAAWVVVYTADVGPGSTARAAVDAFAAALDAVVPECESWVVGPARYRSLDCTDPDCCPPDGYGVDELESTAPGAELVLAGRAPLASREELYRVPRADQAQRDLAGRAAGRWARARTAAGDAVAGDAAAGDAAAGDAGLRGWRSRSFQTWREAVAVAARGGTPSPAVLGRLACALEDRSVRDGVLLSLVPGAEAHAAAVATGEDADGATDAAVGDAMAAVVDPAAARRPDAARTSAGVAVLEAVVAHAARRRTAAPLTLLAFLAWWSGEGARAGFRCDEALAVDPGHRLAQLLAAALDAALPPGWVRARSVAGLGRGSGGDLG</sequence>
<dbReference type="OrthoDB" id="4954868at2"/>
<dbReference type="KEGG" id="xya:ET471_15740"/>
<evidence type="ECO:0000313" key="2">
    <source>
        <dbReference type="Proteomes" id="UP000292118"/>
    </source>
</evidence>
<dbReference type="EMBL" id="CP035493">
    <property type="protein sequence ID" value="QAY71301.1"/>
    <property type="molecule type" value="Genomic_DNA"/>
</dbReference>
<dbReference type="AlphaFoldDB" id="A0A4V0YGI2"/>
<dbReference type="InterPro" id="IPR025447">
    <property type="entry name" value="DUF4192"/>
</dbReference>
<reference evidence="1 2" key="1">
    <citation type="submission" date="2019-01" db="EMBL/GenBank/DDBJ databases">
        <title>Genome sequencing of strain FW10M-9.</title>
        <authorList>
            <person name="Heo J."/>
            <person name="Kim S.-J."/>
            <person name="Kim J.-S."/>
            <person name="Hong S.-B."/>
            <person name="Kwon S.-W."/>
        </authorList>
    </citation>
    <scope>NUCLEOTIDE SEQUENCE [LARGE SCALE GENOMIC DNA]</scope>
    <source>
        <strain evidence="1 2">FW10M-9</strain>
    </source>
</reference>
<dbReference type="RefSeq" id="WP_129189851.1">
    <property type="nucleotide sequence ID" value="NZ_CP035493.1"/>
</dbReference>
<name>A0A4V0YGI2_9MICO</name>
<dbReference type="Proteomes" id="UP000292118">
    <property type="component" value="Chromosome"/>
</dbReference>
<dbReference type="Pfam" id="PF13830">
    <property type="entry name" value="DUF4192"/>
    <property type="match status" value="1"/>
</dbReference>
<proteinExistence type="predicted"/>
<evidence type="ECO:0000313" key="1">
    <source>
        <dbReference type="EMBL" id="QAY71301.1"/>
    </source>
</evidence>